<keyword evidence="1 4" id="KW-0732">Signal</keyword>
<dbReference type="KEGG" id="eus:EUTSA_v10011943mg"/>
<evidence type="ECO:0000313" key="7">
    <source>
        <dbReference type="Proteomes" id="UP000030689"/>
    </source>
</evidence>
<dbReference type="OMA" id="CLESHLH"/>
<gene>
    <name evidence="6" type="ORF">EUTSA_v10011943mg</name>
</gene>
<dbReference type="Proteomes" id="UP000030689">
    <property type="component" value="Unassembled WGS sequence"/>
</dbReference>
<dbReference type="NCBIfam" id="TIGR01614">
    <property type="entry name" value="PME_inhib"/>
    <property type="match status" value="1"/>
</dbReference>
<dbReference type="GO" id="GO:0046910">
    <property type="term" value="F:pectinesterase inhibitor activity"/>
    <property type="evidence" value="ECO:0007669"/>
    <property type="project" value="InterPro"/>
</dbReference>
<dbReference type="SUPFAM" id="SSF101148">
    <property type="entry name" value="Plant invertase/pectin methylesterase inhibitor"/>
    <property type="match status" value="1"/>
</dbReference>
<comment type="similarity">
    <text evidence="3">Belongs to the PMEI family.</text>
</comment>
<dbReference type="InterPro" id="IPR035513">
    <property type="entry name" value="Invertase/methylesterase_inhib"/>
</dbReference>
<dbReference type="InterPro" id="IPR052421">
    <property type="entry name" value="PCW_Enzyme_Inhibitor"/>
</dbReference>
<dbReference type="Gene3D" id="1.20.140.40">
    <property type="entry name" value="Invertase/pectin methylesterase inhibitor family protein"/>
    <property type="match status" value="1"/>
</dbReference>
<dbReference type="STRING" id="72664.V4MEZ6"/>
<feature type="domain" description="Pectinesterase inhibitor" evidence="5">
    <location>
        <begin position="21"/>
        <end position="155"/>
    </location>
</feature>
<dbReference type="CDD" id="cd15797">
    <property type="entry name" value="PMEI"/>
    <property type="match status" value="1"/>
</dbReference>
<dbReference type="SMART" id="SM00856">
    <property type="entry name" value="PMEI"/>
    <property type="match status" value="1"/>
</dbReference>
<keyword evidence="2" id="KW-1015">Disulfide bond</keyword>
<accession>V4MEZ6</accession>
<reference evidence="6 7" key="1">
    <citation type="journal article" date="2013" name="Front. Plant Sci.">
        <title>The Reference Genome of the Halophytic Plant Eutrema salsugineum.</title>
        <authorList>
            <person name="Yang R."/>
            <person name="Jarvis D.E."/>
            <person name="Chen H."/>
            <person name="Beilstein M.A."/>
            <person name="Grimwood J."/>
            <person name="Jenkins J."/>
            <person name="Shu S."/>
            <person name="Prochnik S."/>
            <person name="Xin M."/>
            <person name="Ma C."/>
            <person name="Schmutz J."/>
            <person name="Wing R.A."/>
            <person name="Mitchell-Olds T."/>
            <person name="Schumaker K.S."/>
            <person name="Wang X."/>
        </authorList>
    </citation>
    <scope>NUCLEOTIDE SEQUENCE [LARGE SCALE GENOMIC DNA]</scope>
</reference>
<name>V4MEZ6_EUTSA</name>
<feature type="signal peptide" evidence="4">
    <location>
        <begin position="1"/>
        <end position="21"/>
    </location>
</feature>
<dbReference type="Pfam" id="PF04043">
    <property type="entry name" value="PMEI"/>
    <property type="match status" value="1"/>
</dbReference>
<dbReference type="eggNOG" id="ENOG502S6MD">
    <property type="taxonomic scope" value="Eukaryota"/>
</dbReference>
<dbReference type="PANTHER" id="PTHR36710:SF18">
    <property type="entry name" value="PECTINESTERASE INHIBITOR 5-RELATED"/>
    <property type="match status" value="1"/>
</dbReference>
<organism evidence="6 7">
    <name type="scientific">Eutrema salsugineum</name>
    <name type="common">Saltwater cress</name>
    <name type="synonym">Sisymbrium salsugineum</name>
    <dbReference type="NCBI Taxonomy" id="72664"/>
    <lineage>
        <taxon>Eukaryota</taxon>
        <taxon>Viridiplantae</taxon>
        <taxon>Streptophyta</taxon>
        <taxon>Embryophyta</taxon>
        <taxon>Tracheophyta</taxon>
        <taxon>Spermatophyta</taxon>
        <taxon>Magnoliopsida</taxon>
        <taxon>eudicotyledons</taxon>
        <taxon>Gunneridae</taxon>
        <taxon>Pentapetalae</taxon>
        <taxon>rosids</taxon>
        <taxon>malvids</taxon>
        <taxon>Brassicales</taxon>
        <taxon>Brassicaceae</taxon>
        <taxon>Eutremeae</taxon>
        <taxon>Eutrema</taxon>
    </lineage>
</organism>
<dbReference type="Gramene" id="ESQ29851">
    <property type="protein sequence ID" value="ESQ29851"/>
    <property type="gene ID" value="EUTSA_v10011943mg"/>
</dbReference>
<dbReference type="EMBL" id="KI517809">
    <property type="protein sequence ID" value="ESQ29851.1"/>
    <property type="molecule type" value="Genomic_DNA"/>
</dbReference>
<sequence length="166" mass="18357">MKFLVVITLVVVSNTPMSIKAEKDLMIRECHNARVPTICMQCLESDSSSIHADPVGLAAIIINCLDSHLHILTKQIEKGHDAIKTALEGCKKDLSEAITKALPDAKNSLKTGDYDKAGKSVKLALGFPLSCSDSLQTTKFDFRSFYNRIRIYAQLSNAAMRIIDRF</sequence>
<dbReference type="InterPro" id="IPR006501">
    <property type="entry name" value="Pectinesterase_inhib_dom"/>
</dbReference>
<feature type="chain" id="PRO_5004722265" description="Pectinesterase inhibitor domain-containing protein" evidence="4">
    <location>
        <begin position="22"/>
        <end position="166"/>
    </location>
</feature>
<evidence type="ECO:0000256" key="1">
    <source>
        <dbReference type="ARBA" id="ARBA00022729"/>
    </source>
</evidence>
<keyword evidence="7" id="KW-1185">Reference proteome</keyword>
<evidence type="ECO:0000256" key="2">
    <source>
        <dbReference type="ARBA" id="ARBA00023157"/>
    </source>
</evidence>
<dbReference type="AlphaFoldDB" id="V4MEZ6"/>
<evidence type="ECO:0000313" key="6">
    <source>
        <dbReference type="EMBL" id="ESQ29851.1"/>
    </source>
</evidence>
<evidence type="ECO:0000256" key="3">
    <source>
        <dbReference type="ARBA" id="ARBA00038471"/>
    </source>
</evidence>
<evidence type="ECO:0000256" key="4">
    <source>
        <dbReference type="SAM" id="SignalP"/>
    </source>
</evidence>
<dbReference type="FunFam" id="1.20.140.40:FF:000008">
    <property type="entry name" value="Invertase/pectin methylesterase inhibitor family protein"/>
    <property type="match status" value="1"/>
</dbReference>
<proteinExistence type="inferred from homology"/>
<evidence type="ECO:0000259" key="5">
    <source>
        <dbReference type="SMART" id="SM00856"/>
    </source>
</evidence>
<dbReference type="PANTHER" id="PTHR36710">
    <property type="entry name" value="PECTINESTERASE INHIBITOR-LIKE"/>
    <property type="match status" value="1"/>
</dbReference>
<protein>
    <recommendedName>
        <fullName evidence="5">Pectinesterase inhibitor domain-containing protein</fullName>
    </recommendedName>
</protein>
<dbReference type="InterPro" id="IPR034086">
    <property type="entry name" value="PMEI_plant"/>
</dbReference>